<proteinExistence type="predicted"/>
<evidence type="ECO:0000313" key="2">
    <source>
        <dbReference type="Proteomes" id="UP000827976"/>
    </source>
</evidence>
<evidence type="ECO:0000313" key="1">
    <source>
        <dbReference type="EMBL" id="KAH7665330.1"/>
    </source>
</evidence>
<keyword evidence="2" id="KW-1185">Reference proteome</keyword>
<reference evidence="2" key="1">
    <citation type="journal article" date="2022" name="Nat. Commun.">
        <title>Chromosome evolution and the genetic basis of agronomically important traits in greater yam.</title>
        <authorList>
            <person name="Bredeson J.V."/>
            <person name="Lyons J.B."/>
            <person name="Oniyinde I.O."/>
            <person name="Okereke N.R."/>
            <person name="Kolade O."/>
            <person name="Nnabue I."/>
            <person name="Nwadili C.O."/>
            <person name="Hribova E."/>
            <person name="Parker M."/>
            <person name="Nwogha J."/>
            <person name="Shu S."/>
            <person name="Carlson J."/>
            <person name="Kariba R."/>
            <person name="Muthemba S."/>
            <person name="Knop K."/>
            <person name="Barton G.J."/>
            <person name="Sherwood A.V."/>
            <person name="Lopez-Montes A."/>
            <person name="Asiedu R."/>
            <person name="Jamnadass R."/>
            <person name="Muchugi A."/>
            <person name="Goodstein D."/>
            <person name="Egesi C.N."/>
            <person name="Featherston J."/>
            <person name="Asfaw A."/>
            <person name="Simpson G.G."/>
            <person name="Dolezel J."/>
            <person name="Hendre P.S."/>
            <person name="Van Deynze A."/>
            <person name="Kumar P.L."/>
            <person name="Obidiegwu J.E."/>
            <person name="Bhattacharjee R."/>
            <person name="Rokhsar D.S."/>
        </authorList>
    </citation>
    <scope>NUCLEOTIDE SEQUENCE [LARGE SCALE GENOMIC DNA]</scope>
    <source>
        <strain evidence="2">cv. TDa95/00328</strain>
    </source>
</reference>
<dbReference type="EMBL" id="CM037023">
    <property type="protein sequence ID" value="KAH7665330.1"/>
    <property type="molecule type" value="Genomic_DNA"/>
</dbReference>
<sequence length="352" mass="40413">MSRRERERDGRDSHSKRFHSRSEREHRSDRDSRPDRGPSPKKVRRDGKPATERIHASDSNLDTVGLTDPDLKQHRRLKDPLPLEDLATEKKAEPEIMKKVSDKNVEELSHKHLSDPAEIPRSKGYFQHDERGSAGHGGRSFIHKATDHGRWSERKEQPVERARDRTDTKDTQRKDEKAPSRGDDKSVWRHDGFYELETDAPPARKRPAFREQKMPVETEPAAAEMSKQPALDTGIKEEKGHYSHGLDKPGRPYPRVDERYAKRGDGSYYREQRPGYQSRRDRYAGGGGGGGGGGGMRGRDRFNGRYAERRMQYPGDAQPEKWKHDLFDEANKSPAQKNEEEQIAKVEALLLL</sequence>
<gene>
    <name evidence="1" type="ORF">IHE45_13G027200</name>
</gene>
<accession>A0ACB7UX21</accession>
<dbReference type="Proteomes" id="UP000827976">
    <property type="component" value="Chromosome 13"/>
</dbReference>
<protein>
    <submittedName>
        <fullName evidence="1">Btz domain-containing protein</fullName>
    </submittedName>
</protein>
<comment type="caution">
    <text evidence="1">The sequence shown here is derived from an EMBL/GenBank/DDBJ whole genome shotgun (WGS) entry which is preliminary data.</text>
</comment>
<name>A0ACB7UX21_DIOAL</name>
<organism evidence="1 2">
    <name type="scientific">Dioscorea alata</name>
    <name type="common">Purple yam</name>
    <dbReference type="NCBI Taxonomy" id="55571"/>
    <lineage>
        <taxon>Eukaryota</taxon>
        <taxon>Viridiplantae</taxon>
        <taxon>Streptophyta</taxon>
        <taxon>Embryophyta</taxon>
        <taxon>Tracheophyta</taxon>
        <taxon>Spermatophyta</taxon>
        <taxon>Magnoliopsida</taxon>
        <taxon>Liliopsida</taxon>
        <taxon>Dioscoreales</taxon>
        <taxon>Dioscoreaceae</taxon>
        <taxon>Dioscorea</taxon>
    </lineage>
</organism>